<dbReference type="OrthoDB" id="4521223at2759"/>
<feature type="transmembrane region" description="Helical" evidence="5">
    <location>
        <begin position="145"/>
        <end position="167"/>
    </location>
</feature>
<reference evidence="6" key="1">
    <citation type="journal article" date="2020" name="Phytopathology">
        <title>Genome sequence of the chestnut blight fungus Cryphonectria parasitica EP155: A fundamental resource for an archetypical invasive plant pathogen.</title>
        <authorList>
            <person name="Crouch J.A."/>
            <person name="Dawe A."/>
            <person name="Aerts A."/>
            <person name="Barry K."/>
            <person name="Churchill A.C.L."/>
            <person name="Grimwood J."/>
            <person name="Hillman B."/>
            <person name="Milgroom M.G."/>
            <person name="Pangilinan J."/>
            <person name="Smith M."/>
            <person name="Salamov A."/>
            <person name="Schmutz J."/>
            <person name="Yadav J."/>
            <person name="Grigoriev I.V."/>
            <person name="Nuss D."/>
        </authorList>
    </citation>
    <scope>NUCLEOTIDE SEQUENCE</scope>
    <source>
        <strain evidence="6">EP155</strain>
    </source>
</reference>
<evidence type="ECO:0000313" key="7">
    <source>
        <dbReference type="Proteomes" id="UP000803844"/>
    </source>
</evidence>
<dbReference type="GO" id="GO:0000324">
    <property type="term" value="C:fungal-type vacuole"/>
    <property type="evidence" value="ECO:0007669"/>
    <property type="project" value="TreeGrafter"/>
</dbReference>
<evidence type="ECO:0000256" key="5">
    <source>
        <dbReference type="SAM" id="Phobius"/>
    </source>
</evidence>
<evidence type="ECO:0000256" key="1">
    <source>
        <dbReference type="ARBA" id="ARBA00004141"/>
    </source>
</evidence>
<comment type="subcellular location">
    <subcellularLocation>
        <location evidence="1">Membrane</location>
        <topology evidence="1">Multi-pass membrane protein</topology>
    </subcellularLocation>
</comment>
<dbReference type="GeneID" id="63837545"/>
<dbReference type="EMBL" id="MU032344">
    <property type="protein sequence ID" value="KAF3770392.1"/>
    <property type="molecule type" value="Genomic_DNA"/>
</dbReference>
<gene>
    <name evidence="6" type="ORF">M406DRAFT_32933</name>
</gene>
<feature type="transmembrane region" description="Helical" evidence="5">
    <location>
        <begin position="43"/>
        <end position="63"/>
    </location>
</feature>
<name>A0A9P4YBF7_CRYP1</name>
<keyword evidence="3 5" id="KW-1133">Transmembrane helix</keyword>
<feature type="transmembrane region" description="Helical" evidence="5">
    <location>
        <begin position="215"/>
        <end position="234"/>
    </location>
</feature>
<feature type="transmembrane region" description="Helical" evidence="5">
    <location>
        <begin position="254"/>
        <end position="278"/>
    </location>
</feature>
<dbReference type="PANTHER" id="PTHR31465">
    <property type="entry name" value="PROTEIN RTA1-RELATED"/>
    <property type="match status" value="1"/>
</dbReference>
<keyword evidence="7" id="KW-1185">Reference proteome</keyword>
<proteinExistence type="predicted"/>
<dbReference type="AlphaFoldDB" id="A0A9P4YBF7"/>
<feature type="transmembrane region" description="Helical" evidence="5">
    <location>
        <begin position="102"/>
        <end position="125"/>
    </location>
</feature>
<dbReference type="PANTHER" id="PTHR31465:SF9">
    <property type="entry name" value="SPHINGOID LONG-CHAIN BASE TRANSPORTER RSB1"/>
    <property type="match status" value="1"/>
</dbReference>
<accession>A0A9P4YBF7</accession>
<evidence type="ECO:0000313" key="6">
    <source>
        <dbReference type="EMBL" id="KAF3770392.1"/>
    </source>
</evidence>
<evidence type="ECO:0000256" key="4">
    <source>
        <dbReference type="ARBA" id="ARBA00023136"/>
    </source>
</evidence>
<keyword evidence="2 5" id="KW-0812">Transmembrane</keyword>
<dbReference type="Proteomes" id="UP000803844">
    <property type="component" value="Unassembled WGS sequence"/>
</dbReference>
<keyword evidence="4 5" id="KW-0472">Membrane</keyword>
<dbReference type="GO" id="GO:0005886">
    <property type="term" value="C:plasma membrane"/>
    <property type="evidence" value="ECO:0007669"/>
    <property type="project" value="TreeGrafter"/>
</dbReference>
<organism evidence="6 7">
    <name type="scientific">Cryphonectria parasitica (strain ATCC 38755 / EP155)</name>
    <dbReference type="NCBI Taxonomy" id="660469"/>
    <lineage>
        <taxon>Eukaryota</taxon>
        <taxon>Fungi</taxon>
        <taxon>Dikarya</taxon>
        <taxon>Ascomycota</taxon>
        <taxon>Pezizomycotina</taxon>
        <taxon>Sordariomycetes</taxon>
        <taxon>Sordariomycetidae</taxon>
        <taxon>Diaporthales</taxon>
        <taxon>Cryphonectriaceae</taxon>
        <taxon>Cryphonectria-Endothia species complex</taxon>
        <taxon>Cryphonectria</taxon>
    </lineage>
</organism>
<dbReference type="RefSeq" id="XP_040781353.1">
    <property type="nucleotide sequence ID" value="XM_040920416.1"/>
</dbReference>
<dbReference type="InterPro" id="IPR007568">
    <property type="entry name" value="RTA1"/>
</dbReference>
<evidence type="ECO:0008006" key="8">
    <source>
        <dbReference type="Google" id="ProtNLM"/>
    </source>
</evidence>
<evidence type="ECO:0000256" key="2">
    <source>
        <dbReference type="ARBA" id="ARBA00022692"/>
    </source>
</evidence>
<feature type="transmembrane region" description="Helical" evidence="5">
    <location>
        <begin position="70"/>
        <end position="90"/>
    </location>
</feature>
<evidence type="ECO:0000256" key="3">
    <source>
        <dbReference type="ARBA" id="ARBA00022989"/>
    </source>
</evidence>
<protein>
    <recommendedName>
        <fullName evidence="8">Sphingoid long-chain base transporter RSB1</fullName>
    </recommendedName>
</protein>
<feature type="transmembrane region" description="Helical" evidence="5">
    <location>
        <begin position="179"/>
        <end position="203"/>
    </location>
</feature>
<dbReference type="Pfam" id="PF04479">
    <property type="entry name" value="RTA1"/>
    <property type="match status" value="1"/>
</dbReference>
<sequence>MDALNTYLASTGQPTFDFFGPNANCTIDLCSPRWSVYGYKPSLSANLALLAIFFAALVAHILLGLRSRTWSFMACMISGCLDEMLGYAARVWMFSDLWNFDAFMIQVVCITTAPVFYCAGIYMVLANTMSTFAPTLSRFRPSFLYWFFIPCDLVSLVLQGVGGALSATTAGLSQTGINIALAGLAFQVATLVLFCAVYVDFVWRYHRLGFGQRLRVFYVFEALAFLMILARCAFRVGELSDGYGGPLVKREDLFIGFEGVLIVVAAFALCVGHPGLILSQSRRKKSPTEPISLETGPDK</sequence>
<comment type="caution">
    <text evidence="6">The sequence shown here is derived from an EMBL/GenBank/DDBJ whole genome shotgun (WGS) entry which is preliminary data.</text>
</comment>